<dbReference type="InterPro" id="IPR013083">
    <property type="entry name" value="Znf_RING/FYVE/PHD"/>
</dbReference>
<evidence type="ECO:0000256" key="1">
    <source>
        <dbReference type="ARBA" id="ARBA00022723"/>
    </source>
</evidence>
<evidence type="ECO:0000259" key="6">
    <source>
        <dbReference type="PROSITE" id="PS50089"/>
    </source>
</evidence>
<evidence type="ECO:0000313" key="7">
    <source>
        <dbReference type="EMBL" id="PBL00887.1"/>
    </source>
</evidence>
<dbReference type="OrthoDB" id="6105938at2759"/>
<evidence type="ECO:0000256" key="3">
    <source>
        <dbReference type="ARBA" id="ARBA00022833"/>
    </source>
</evidence>
<dbReference type="OMA" id="YHADLEC"/>
<feature type="compositionally biased region" description="Polar residues" evidence="5">
    <location>
        <begin position="143"/>
        <end position="165"/>
    </location>
</feature>
<feature type="region of interest" description="Disordered" evidence="5">
    <location>
        <begin position="40"/>
        <end position="59"/>
    </location>
</feature>
<dbReference type="GO" id="GO:0008270">
    <property type="term" value="F:zinc ion binding"/>
    <property type="evidence" value="ECO:0007669"/>
    <property type="project" value="UniProtKB-KW"/>
</dbReference>
<dbReference type="InterPro" id="IPR001841">
    <property type="entry name" value="Znf_RING"/>
</dbReference>
<dbReference type="PROSITE" id="PS50089">
    <property type="entry name" value="ZF_RING_2"/>
    <property type="match status" value="1"/>
</dbReference>
<gene>
    <name evidence="7" type="ORF">ARMGADRAFT_1058811</name>
</gene>
<dbReference type="SMART" id="SM00184">
    <property type="entry name" value="RING"/>
    <property type="match status" value="1"/>
</dbReference>
<dbReference type="SUPFAM" id="SSF57850">
    <property type="entry name" value="RING/U-box"/>
    <property type="match status" value="1"/>
</dbReference>
<dbReference type="Pfam" id="PF13639">
    <property type="entry name" value="zf-RING_2"/>
    <property type="match status" value="1"/>
</dbReference>
<keyword evidence="8" id="KW-1185">Reference proteome</keyword>
<keyword evidence="1" id="KW-0479">Metal-binding</keyword>
<sequence length="346" mass="38953">MVIDSFTTMSDEEFSNDDTFDNISESAWAELDAAIIRITTQQQQSTASQPQPQGPQPLQQRDSFVYTEDDFSDFDEAAWNLLDDQTRMGYERLRARNQPVAGPSHINQQNITPVQQIAGPSHLPTHHSTPENKPANVARPVVRTSTLPLSQRDLNTDSSTSSLQSGKGKRPRHDSQSRSPRKKGKMKAHNTTEGDKSLNSFLKAYHADLECPICQDFLVAAHVCVPCGHSFCGECLSQWVEVKRDCPSCRGKLNSPRMVPNVSLNNLVDTHLEQLARMKGNQEWKRGGSKHAEREVRKKKWKSKLQEDKRHRVRAILILDSEDSSEDENFESEPVATTGIGYLFGR</sequence>
<dbReference type="InterPro" id="IPR017907">
    <property type="entry name" value="Znf_RING_CS"/>
</dbReference>
<evidence type="ECO:0000256" key="5">
    <source>
        <dbReference type="SAM" id="MobiDB-lite"/>
    </source>
</evidence>
<evidence type="ECO:0000256" key="2">
    <source>
        <dbReference type="ARBA" id="ARBA00022771"/>
    </source>
</evidence>
<reference evidence="8" key="1">
    <citation type="journal article" date="2017" name="Nat. Ecol. Evol.">
        <title>Genome expansion and lineage-specific genetic innovations in the forest pathogenic fungi Armillaria.</title>
        <authorList>
            <person name="Sipos G."/>
            <person name="Prasanna A.N."/>
            <person name="Walter M.C."/>
            <person name="O'Connor E."/>
            <person name="Balint B."/>
            <person name="Krizsan K."/>
            <person name="Kiss B."/>
            <person name="Hess J."/>
            <person name="Varga T."/>
            <person name="Slot J."/>
            <person name="Riley R."/>
            <person name="Boka B."/>
            <person name="Rigling D."/>
            <person name="Barry K."/>
            <person name="Lee J."/>
            <person name="Mihaltcheva S."/>
            <person name="LaButti K."/>
            <person name="Lipzen A."/>
            <person name="Waldron R."/>
            <person name="Moloney N.M."/>
            <person name="Sperisen C."/>
            <person name="Kredics L."/>
            <person name="Vagvoelgyi C."/>
            <person name="Patrignani A."/>
            <person name="Fitzpatrick D."/>
            <person name="Nagy I."/>
            <person name="Doyle S."/>
            <person name="Anderson J.B."/>
            <person name="Grigoriev I.V."/>
            <person name="Gueldener U."/>
            <person name="Muensterkoetter M."/>
            <person name="Nagy L.G."/>
        </authorList>
    </citation>
    <scope>NUCLEOTIDE SEQUENCE [LARGE SCALE GENOMIC DNA]</scope>
    <source>
        <strain evidence="8">Ar21-2</strain>
    </source>
</reference>
<evidence type="ECO:0000256" key="4">
    <source>
        <dbReference type="PROSITE-ProRule" id="PRU00175"/>
    </source>
</evidence>
<feature type="compositionally biased region" description="Basic residues" evidence="5">
    <location>
        <begin position="179"/>
        <end position="188"/>
    </location>
</feature>
<dbReference type="AlphaFoldDB" id="A0A2H3EPN1"/>
<name>A0A2H3EPN1_ARMGA</name>
<organism evidence="7 8">
    <name type="scientific">Armillaria gallica</name>
    <name type="common">Bulbous honey fungus</name>
    <name type="synonym">Armillaria bulbosa</name>
    <dbReference type="NCBI Taxonomy" id="47427"/>
    <lineage>
        <taxon>Eukaryota</taxon>
        <taxon>Fungi</taxon>
        <taxon>Dikarya</taxon>
        <taxon>Basidiomycota</taxon>
        <taxon>Agaricomycotina</taxon>
        <taxon>Agaricomycetes</taxon>
        <taxon>Agaricomycetidae</taxon>
        <taxon>Agaricales</taxon>
        <taxon>Marasmiineae</taxon>
        <taxon>Physalacriaceae</taxon>
        <taxon>Armillaria</taxon>
    </lineage>
</organism>
<dbReference type="Proteomes" id="UP000217790">
    <property type="component" value="Unassembled WGS sequence"/>
</dbReference>
<protein>
    <recommendedName>
        <fullName evidence="6">RING-type domain-containing protein</fullName>
    </recommendedName>
</protein>
<keyword evidence="2 4" id="KW-0863">Zinc-finger</keyword>
<feature type="compositionally biased region" description="Basic and acidic residues" evidence="5">
    <location>
        <begin position="281"/>
        <end position="296"/>
    </location>
</feature>
<feature type="region of interest" description="Disordered" evidence="5">
    <location>
        <begin position="118"/>
        <end position="194"/>
    </location>
</feature>
<dbReference type="Gene3D" id="3.30.40.10">
    <property type="entry name" value="Zinc/RING finger domain, C3HC4 (zinc finger)"/>
    <property type="match status" value="1"/>
</dbReference>
<dbReference type="InParanoid" id="A0A2H3EPN1"/>
<feature type="region of interest" description="Disordered" evidence="5">
    <location>
        <begin position="281"/>
        <end position="300"/>
    </location>
</feature>
<proteinExistence type="predicted"/>
<evidence type="ECO:0000313" key="8">
    <source>
        <dbReference type="Proteomes" id="UP000217790"/>
    </source>
</evidence>
<dbReference type="PANTHER" id="PTHR23327">
    <property type="entry name" value="RING FINGER PROTEIN 127"/>
    <property type="match status" value="1"/>
</dbReference>
<dbReference type="PROSITE" id="PS00518">
    <property type="entry name" value="ZF_RING_1"/>
    <property type="match status" value="1"/>
</dbReference>
<accession>A0A2H3EPN1</accession>
<keyword evidence="3" id="KW-0862">Zinc</keyword>
<dbReference type="STRING" id="47427.A0A2H3EPN1"/>
<dbReference type="EMBL" id="KZ293646">
    <property type="protein sequence ID" value="PBL00887.1"/>
    <property type="molecule type" value="Genomic_DNA"/>
</dbReference>
<feature type="domain" description="RING-type" evidence="6">
    <location>
        <begin position="211"/>
        <end position="250"/>
    </location>
</feature>